<proteinExistence type="predicted"/>
<evidence type="ECO:0000313" key="3">
    <source>
        <dbReference type="EMBL" id="BAY55592.1"/>
    </source>
</evidence>
<name>A0A1Z4JFQ6_LEPBY</name>
<accession>A0A1Z4JFQ6</accession>
<dbReference type="Proteomes" id="UP000217895">
    <property type="component" value="Chromosome"/>
</dbReference>
<dbReference type="PRINTS" id="PR00834">
    <property type="entry name" value="PROTEASES2C"/>
</dbReference>
<evidence type="ECO:0000313" key="4">
    <source>
        <dbReference type="Proteomes" id="UP000217895"/>
    </source>
</evidence>
<dbReference type="InterPro" id="IPR001940">
    <property type="entry name" value="Peptidase_S1C"/>
</dbReference>
<evidence type="ECO:0000256" key="2">
    <source>
        <dbReference type="ARBA" id="ARBA00022801"/>
    </source>
</evidence>
<protein>
    <submittedName>
        <fullName evidence="3">Serine proteinase</fullName>
    </submittedName>
</protein>
<keyword evidence="4" id="KW-1185">Reference proteome</keyword>
<dbReference type="SUPFAM" id="SSF50494">
    <property type="entry name" value="Trypsin-like serine proteases"/>
    <property type="match status" value="1"/>
</dbReference>
<dbReference type="EMBL" id="AP018203">
    <property type="protein sequence ID" value="BAY55592.1"/>
    <property type="molecule type" value="Genomic_DNA"/>
</dbReference>
<dbReference type="InterPro" id="IPR009003">
    <property type="entry name" value="Peptidase_S1_PA"/>
</dbReference>
<dbReference type="GO" id="GO:0004252">
    <property type="term" value="F:serine-type endopeptidase activity"/>
    <property type="evidence" value="ECO:0007669"/>
    <property type="project" value="InterPro"/>
</dbReference>
<reference evidence="3 4" key="1">
    <citation type="submission" date="2017-06" db="EMBL/GenBank/DDBJ databases">
        <title>Genome sequencing of cyanobaciteial culture collection at National Institute for Environmental Studies (NIES).</title>
        <authorList>
            <person name="Hirose Y."/>
            <person name="Shimura Y."/>
            <person name="Fujisawa T."/>
            <person name="Nakamura Y."/>
            <person name="Kawachi M."/>
        </authorList>
    </citation>
    <scope>NUCLEOTIDE SEQUENCE [LARGE SCALE GENOMIC DNA]</scope>
    <source>
        <strain evidence="3 4">NIES-2135</strain>
    </source>
</reference>
<dbReference type="PANTHER" id="PTHR43343:SF3">
    <property type="entry name" value="PROTEASE DO-LIKE 8, CHLOROPLASTIC"/>
    <property type="match status" value="1"/>
</dbReference>
<dbReference type="GO" id="GO:0006508">
    <property type="term" value="P:proteolysis"/>
    <property type="evidence" value="ECO:0007669"/>
    <property type="project" value="UniProtKB-KW"/>
</dbReference>
<keyword evidence="2" id="KW-0378">Hydrolase</keyword>
<dbReference type="Gene3D" id="2.40.10.120">
    <property type="match status" value="1"/>
</dbReference>
<dbReference type="AlphaFoldDB" id="A0A1Z4JFQ6"/>
<sequence>MAKASVWSLISAIVLFFFSLQIPVRAESLQSFESEIESSAKVEIARIRSGVLPGVVIGGHYDGLLKMRQQRYVATERLEEQLETSVRDLLEDELSQAGFDVMRSHPQSLFADLVASSEPGRFLIGGTITKVNLNSYSSFFKEYTHDDRRVRWELFDRDLNKVVYRQEIAGSAEAEGIDNPAATYEAIRASFRSLLAEPRVVAILNRPIEETPSQAYKIAAIAAPSRSSLTLEQLVGQTIPSIVQIRTPNGRGSGFLLDSSGLIMTNQHVVGSAFSVKVKLYDGNIVNGRVLRRDSVADAALVKLEGDISEVTGLPICHTDRVRVGQSVVAIGNPLSFSNSVTQGIVSGFRRNASRSLIQTDTAVNPGNSGGPLLNRDGKVIGIVTEKIASEGIEGLGFALPIGEVLQRLNVSIDSPANSELDTCGNPLLSYK</sequence>
<dbReference type="PANTHER" id="PTHR43343">
    <property type="entry name" value="PEPTIDASE S12"/>
    <property type="match status" value="1"/>
</dbReference>
<dbReference type="InterPro" id="IPR051201">
    <property type="entry name" value="Chloro_Bact_Ser_Proteases"/>
</dbReference>
<gene>
    <name evidence="3" type="ORF">NIES2135_24160</name>
</gene>
<dbReference type="Pfam" id="PF13365">
    <property type="entry name" value="Trypsin_2"/>
    <property type="match status" value="1"/>
</dbReference>
<evidence type="ECO:0000256" key="1">
    <source>
        <dbReference type="ARBA" id="ARBA00022670"/>
    </source>
</evidence>
<keyword evidence="1" id="KW-0645">Protease</keyword>
<organism evidence="3 4">
    <name type="scientific">Leptolyngbya boryana NIES-2135</name>
    <dbReference type="NCBI Taxonomy" id="1973484"/>
    <lineage>
        <taxon>Bacteria</taxon>
        <taxon>Bacillati</taxon>
        <taxon>Cyanobacteriota</taxon>
        <taxon>Cyanophyceae</taxon>
        <taxon>Leptolyngbyales</taxon>
        <taxon>Leptolyngbyaceae</taxon>
        <taxon>Leptolyngbya group</taxon>
        <taxon>Leptolyngbya</taxon>
    </lineage>
</organism>